<organism evidence="7 8">
    <name type="scientific">Candidula unifasciata</name>
    <dbReference type="NCBI Taxonomy" id="100452"/>
    <lineage>
        <taxon>Eukaryota</taxon>
        <taxon>Metazoa</taxon>
        <taxon>Spiralia</taxon>
        <taxon>Lophotrochozoa</taxon>
        <taxon>Mollusca</taxon>
        <taxon>Gastropoda</taxon>
        <taxon>Heterobranchia</taxon>
        <taxon>Euthyneura</taxon>
        <taxon>Panpulmonata</taxon>
        <taxon>Eupulmonata</taxon>
        <taxon>Stylommatophora</taxon>
        <taxon>Helicina</taxon>
        <taxon>Helicoidea</taxon>
        <taxon>Geomitridae</taxon>
        <taxon>Candidula</taxon>
    </lineage>
</organism>
<evidence type="ECO:0000259" key="6">
    <source>
        <dbReference type="PROSITE" id="PS50089"/>
    </source>
</evidence>
<feature type="compositionally biased region" description="Polar residues" evidence="5">
    <location>
        <begin position="133"/>
        <end position="143"/>
    </location>
</feature>
<dbReference type="InterPro" id="IPR001841">
    <property type="entry name" value="Znf_RING"/>
</dbReference>
<evidence type="ECO:0000313" key="8">
    <source>
        <dbReference type="Proteomes" id="UP000678393"/>
    </source>
</evidence>
<evidence type="ECO:0000256" key="4">
    <source>
        <dbReference type="PROSITE-ProRule" id="PRU00175"/>
    </source>
</evidence>
<dbReference type="EMBL" id="CAJHNH020005457">
    <property type="protein sequence ID" value="CAG5132548.1"/>
    <property type="molecule type" value="Genomic_DNA"/>
</dbReference>
<dbReference type="PROSITE" id="PS50089">
    <property type="entry name" value="ZF_RING_2"/>
    <property type="match status" value="1"/>
</dbReference>
<dbReference type="OrthoDB" id="6040387at2759"/>
<keyword evidence="3" id="KW-0862">Zinc</keyword>
<dbReference type="PROSITE" id="PS00518">
    <property type="entry name" value="ZF_RING_1"/>
    <property type="match status" value="1"/>
</dbReference>
<dbReference type="Proteomes" id="UP000678393">
    <property type="component" value="Unassembled WGS sequence"/>
</dbReference>
<name>A0A8S3ZWL7_9EUPU</name>
<evidence type="ECO:0000313" key="7">
    <source>
        <dbReference type="EMBL" id="CAG5132548.1"/>
    </source>
</evidence>
<dbReference type="AlphaFoldDB" id="A0A8S3ZWL7"/>
<dbReference type="InterPro" id="IPR017907">
    <property type="entry name" value="Znf_RING_CS"/>
</dbReference>
<feature type="domain" description="RING-type" evidence="6">
    <location>
        <begin position="3"/>
        <end position="44"/>
    </location>
</feature>
<dbReference type="Gene3D" id="3.30.40.10">
    <property type="entry name" value="Zinc/RING finger domain, C3HC4 (zinc finger)"/>
    <property type="match status" value="1"/>
</dbReference>
<keyword evidence="2 4" id="KW-0863">Zinc-finger</keyword>
<proteinExistence type="predicted"/>
<evidence type="ECO:0000256" key="1">
    <source>
        <dbReference type="ARBA" id="ARBA00022723"/>
    </source>
</evidence>
<gene>
    <name evidence="7" type="ORF">CUNI_LOCUS18106</name>
</gene>
<comment type="caution">
    <text evidence="7">The sequence shown here is derived from an EMBL/GenBank/DDBJ whole genome shotgun (WGS) entry which is preliminary data.</text>
</comment>
<evidence type="ECO:0000256" key="3">
    <source>
        <dbReference type="ARBA" id="ARBA00022833"/>
    </source>
</evidence>
<dbReference type="GO" id="GO:0008270">
    <property type="term" value="F:zinc ion binding"/>
    <property type="evidence" value="ECO:0007669"/>
    <property type="project" value="UniProtKB-KW"/>
</dbReference>
<dbReference type="InterPro" id="IPR013083">
    <property type="entry name" value="Znf_RING/FYVE/PHD"/>
</dbReference>
<feature type="region of interest" description="Disordered" evidence="5">
    <location>
        <begin position="119"/>
        <end position="151"/>
    </location>
</feature>
<evidence type="ECO:0000256" key="2">
    <source>
        <dbReference type="ARBA" id="ARBA00022771"/>
    </source>
</evidence>
<dbReference type="SUPFAM" id="SSF57850">
    <property type="entry name" value="RING/U-box"/>
    <property type="match status" value="1"/>
</dbReference>
<feature type="non-terminal residue" evidence="7">
    <location>
        <position position="151"/>
    </location>
</feature>
<reference evidence="7" key="1">
    <citation type="submission" date="2021-04" db="EMBL/GenBank/DDBJ databases">
        <authorList>
            <consortium name="Molecular Ecology Group"/>
        </authorList>
    </citation>
    <scope>NUCLEOTIDE SEQUENCE</scope>
</reference>
<dbReference type="CDD" id="cd16449">
    <property type="entry name" value="RING-HC"/>
    <property type="match status" value="1"/>
</dbReference>
<keyword evidence="8" id="KW-1185">Reference proteome</keyword>
<keyword evidence="1" id="KW-0479">Metal-binding</keyword>
<evidence type="ECO:0000256" key="5">
    <source>
        <dbReference type="SAM" id="MobiDB-lite"/>
    </source>
</evidence>
<sequence length="151" mass="17561">YNCIVCMEAKLEMVSGSCQHRLCSCCLYLDNGCLKPDMHKCPVCGKYLAFPQKRPTIPEDLIEMQRYLGVKECPNKDRGCKFQMWDWELDDHCSMCQFGKPPTPYVRRCRKLSPMSKLGVTYETRSKRRSTEGNKPQQSTGTRRSSRYLRS</sequence>
<protein>
    <recommendedName>
        <fullName evidence="6">RING-type domain-containing protein</fullName>
    </recommendedName>
</protein>
<accession>A0A8S3ZWL7</accession>